<evidence type="ECO:0000259" key="1">
    <source>
        <dbReference type="SMART" id="SM00953"/>
    </source>
</evidence>
<dbReference type="Pfam" id="PF08808">
    <property type="entry name" value="RES"/>
    <property type="match status" value="1"/>
</dbReference>
<protein>
    <recommendedName>
        <fullName evidence="1">RES domain-containing protein</fullName>
    </recommendedName>
</protein>
<proteinExistence type="predicted"/>
<gene>
    <name evidence="2" type="ORF">CH338_13365</name>
</gene>
<dbReference type="Proteomes" id="UP000248863">
    <property type="component" value="Unassembled WGS sequence"/>
</dbReference>
<dbReference type="InterPro" id="IPR014914">
    <property type="entry name" value="RES_dom"/>
</dbReference>
<accession>A0A327KJB5</accession>
<name>A0A327KJB5_9BRAD</name>
<feature type="domain" description="RES" evidence="1">
    <location>
        <begin position="82"/>
        <end position="214"/>
    </location>
</feature>
<evidence type="ECO:0000313" key="3">
    <source>
        <dbReference type="Proteomes" id="UP000248863"/>
    </source>
</evidence>
<dbReference type="SMART" id="SM00953">
    <property type="entry name" value="RES"/>
    <property type="match status" value="1"/>
</dbReference>
<sequence>MSAARSAPGDARVRATTHRLIASRYPPVGVFDDLATDPQDLAAAYLLEQLTNDRLSPVTRRLPLLPPDEIVQGPGATLVMAAFLHADPAGGRFTDGRLGAWYAALDRDTAIAETVHHATRRLRLSDGAFPSSIQMRALTAGIDCRLVDLRGAGESRPELYDPVDYTASRTFGTTLRWPANGAGANGIVYDSVRTPGGTNVCVFRPSLVRLPVLQGDHLEYRWDRTGAVTVLKLGHVTPQPR</sequence>
<dbReference type="EMBL" id="NPEU01000136">
    <property type="protein sequence ID" value="RAI38241.1"/>
    <property type="molecule type" value="Genomic_DNA"/>
</dbReference>
<reference evidence="2 3" key="1">
    <citation type="submission" date="2017-07" db="EMBL/GenBank/DDBJ databases">
        <title>Draft Genome Sequences of Select Purple Nonsulfur Bacteria.</title>
        <authorList>
            <person name="Lasarre B."/>
            <person name="Mckinlay J.B."/>
        </authorList>
    </citation>
    <scope>NUCLEOTIDE SEQUENCE [LARGE SCALE GENOMIC DNA]</scope>
    <source>
        <strain evidence="2 3">DSM 11907</strain>
    </source>
</reference>
<dbReference type="AlphaFoldDB" id="A0A327KJB5"/>
<dbReference type="OrthoDB" id="9795903at2"/>
<comment type="caution">
    <text evidence="2">The sequence shown here is derived from an EMBL/GenBank/DDBJ whole genome shotgun (WGS) entry which is preliminary data.</text>
</comment>
<organism evidence="2 3">
    <name type="scientific">Rhodoplanes elegans</name>
    <dbReference type="NCBI Taxonomy" id="29408"/>
    <lineage>
        <taxon>Bacteria</taxon>
        <taxon>Pseudomonadati</taxon>
        <taxon>Pseudomonadota</taxon>
        <taxon>Alphaproteobacteria</taxon>
        <taxon>Hyphomicrobiales</taxon>
        <taxon>Nitrobacteraceae</taxon>
        <taxon>Rhodoplanes</taxon>
    </lineage>
</organism>
<evidence type="ECO:0000313" key="2">
    <source>
        <dbReference type="EMBL" id="RAI38241.1"/>
    </source>
</evidence>
<keyword evidence="3" id="KW-1185">Reference proteome</keyword>